<dbReference type="SUPFAM" id="SSF53850">
    <property type="entry name" value="Periplasmic binding protein-like II"/>
    <property type="match status" value="1"/>
</dbReference>
<dbReference type="Proteomes" id="UP000325451">
    <property type="component" value="Chromosome"/>
</dbReference>
<dbReference type="Pfam" id="PF03466">
    <property type="entry name" value="LysR_substrate"/>
    <property type="match status" value="1"/>
</dbReference>
<dbReference type="Gene3D" id="3.40.190.10">
    <property type="entry name" value="Periplasmic binding protein-like II"/>
    <property type="match status" value="2"/>
</dbReference>
<protein>
    <submittedName>
        <fullName evidence="6">LysR family transcriptional regulator</fullName>
    </submittedName>
</protein>
<dbReference type="PROSITE" id="PS50931">
    <property type="entry name" value="HTH_LYSR"/>
    <property type="match status" value="1"/>
</dbReference>
<organism evidence="6 7">
    <name type="scientific">Pseudomonas marincola</name>
    <dbReference type="NCBI Taxonomy" id="437900"/>
    <lineage>
        <taxon>Bacteria</taxon>
        <taxon>Pseudomonadati</taxon>
        <taxon>Pseudomonadota</taxon>
        <taxon>Gammaproteobacteria</taxon>
        <taxon>Pseudomonadales</taxon>
        <taxon>Pseudomonadaceae</taxon>
        <taxon>Pseudomonas</taxon>
    </lineage>
</organism>
<evidence type="ECO:0000313" key="7">
    <source>
        <dbReference type="Proteomes" id="UP000325451"/>
    </source>
</evidence>
<reference evidence="6" key="1">
    <citation type="submission" date="2021-02" db="EMBL/GenBank/DDBJ databases">
        <authorList>
            <consortium name="Genoscope - CEA"/>
            <person name="William W."/>
        </authorList>
    </citation>
    <scope>NUCLEOTIDE SEQUENCE</scope>
    <source>
        <strain evidence="6">YSy11</strain>
    </source>
</reference>
<accession>A0A8S2BCB8</accession>
<dbReference type="InterPro" id="IPR036390">
    <property type="entry name" value="WH_DNA-bd_sf"/>
</dbReference>
<dbReference type="InterPro" id="IPR050389">
    <property type="entry name" value="LysR-type_TF"/>
</dbReference>
<dbReference type="PANTHER" id="PTHR30118">
    <property type="entry name" value="HTH-TYPE TRANSCRIPTIONAL REGULATOR LEUO-RELATED"/>
    <property type="match status" value="1"/>
</dbReference>
<dbReference type="GO" id="GO:0003700">
    <property type="term" value="F:DNA-binding transcription factor activity"/>
    <property type="evidence" value="ECO:0007669"/>
    <property type="project" value="InterPro"/>
</dbReference>
<evidence type="ECO:0000259" key="5">
    <source>
        <dbReference type="PROSITE" id="PS50931"/>
    </source>
</evidence>
<keyword evidence="4" id="KW-0804">Transcription</keyword>
<evidence type="ECO:0000256" key="2">
    <source>
        <dbReference type="ARBA" id="ARBA00023015"/>
    </source>
</evidence>
<dbReference type="Gene3D" id="1.10.10.10">
    <property type="entry name" value="Winged helix-like DNA-binding domain superfamily/Winged helix DNA-binding domain"/>
    <property type="match status" value="1"/>
</dbReference>
<evidence type="ECO:0000256" key="4">
    <source>
        <dbReference type="ARBA" id="ARBA00023163"/>
    </source>
</evidence>
<dbReference type="PANTHER" id="PTHR30118:SF6">
    <property type="entry name" value="HTH-TYPE TRANSCRIPTIONAL REGULATOR LEUO"/>
    <property type="match status" value="1"/>
</dbReference>
<keyword evidence="7" id="KW-1185">Reference proteome</keyword>
<feature type="domain" description="HTH lysR-type" evidence="5">
    <location>
        <begin position="50"/>
        <end position="107"/>
    </location>
</feature>
<comment type="similarity">
    <text evidence="1">Belongs to the LysR transcriptional regulatory family.</text>
</comment>
<evidence type="ECO:0000313" key="6">
    <source>
        <dbReference type="EMBL" id="CAE6915345.1"/>
    </source>
</evidence>
<name>A0A8S2BCB8_9PSED</name>
<proteinExistence type="inferred from homology"/>
<dbReference type="PRINTS" id="PR00039">
    <property type="entry name" value="HTHLYSR"/>
</dbReference>
<keyword evidence="2" id="KW-0805">Transcription regulation</keyword>
<dbReference type="EMBL" id="LR215729">
    <property type="protein sequence ID" value="CAE6915345.1"/>
    <property type="molecule type" value="Genomic_DNA"/>
</dbReference>
<dbReference type="KEGG" id="pmao:PMYSY11_2138"/>
<gene>
    <name evidence="6" type="ORF">PMYSY11_2138</name>
</gene>
<dbReference type="InterPro" id="IPR000847">
    <property type="entry name" value="LysR_HTH_N"/>
</dbReference>
<evidence type="ECO:0000256" key="1">
    <source>
        <dbReference type="ARBA" id="ARBA00009437"/>
    </source>
</evidence>
<dbReference type="InterPro" id="IPR036388">
    <property type="entry name" value="WH-like_DNA-bd_sf"/>
</dbReference>
<keyword evidence="3" id="KW-0238">DNA-binding</keyword>
<dbReference type="SUPFAM" id="SSF46785">
    <property type="entry name" value="Winged helix' DNA-binding domain"/>
    <property type="match status" value="1"/>
</dbReference>
<dbReference type="InterPro" id="IPR005119">
    <property type="entry name" value="LysR_subst-bd"/>
</dbReference>
<dbReference type="GO" id="GO:0003677">
    <property type="term" value="F:DNA binding"/>
    <property type="evidence" value="ECO:0007669"/>
    <property type="project" value="UniProtKB-KW"/>
</dbReference>
<dbReference type="AlphaFoldDB" id="A0A8S2BCB8"/>
<sequence length="353" mass="39707">MVCVLQQSFRNAPEKARHLWLQPLPDQLIIATALCNHCHWNRARMRYRHLDLNLLVALDVLLSECNVSRAAERLHLGQSATSSALRRLREHFNDPLLVQVGRRLEPTALALQLQPKVREALTLAREIVDAPMTFDPAMCNRQFTLVASDYVAAVLLPAVSRELARVAPGVSLKLRDLPMPRDGDVVSEALDYRRSDLVIVPQQRLNPGYPQTPLLSDQLCCIVCREQQQFTSGMTLAAYCAAEHVVREFAEGRNLALDAAHLSEIGIERKVGVALESFALMPEFVVGTARVATLFRRQAEQFAQRYALRILPAPLAFPEAVQVMQWHPYQDNDPALAWFRDLLVEQAAQLDQA</sequence>
<evidence type="ECO:0000256" key="3">
    <source>
        <dbReference type="ARBA" id="ARBA00023125"/>
    </source>
</evidence>
<dbReference type="Pfam" id="PF00126">
    <property type="entry name" value="HTH_1"/>
    <property type="match status" value="1"/>
</dbReference>